<dbReference type="InterPro" id="IPR036661">
    <property type="entry name" value="Luciferase-like_sf"/>
</dbReference>
<dbReference type="Gene3D" id="3.20.20.30">
    <property type="entry name" value="Luciferase-like domain"/>
    <property type="match status" value="1"/>
</dbReference>
<dbReference type="PANTHER" id="PTHR43244">
    <property type="match status" value="1"/>
</dbReference>
<dbReference type="EC" id="1.-.-.-" evidence="2"/>
<dbReference type="InterPro" id="IPR019919">
    <property type="entry name" value="Lucif-like_OxRdtase_MSMEG_2256"/>
</dbReference>
<protein>
    <submittedName>
        <fullName evidence="2">TIGR03617 family F420-dependent LLM class oxidoreductase</fullName>
        <ecNumber evidence="2">1.-.-.-</ecNumber>
    </submittedName>
</protein>
<feature type="domain" description="Luciferase-like" evidence="1">
    <location>
        <begin position="17"/>
        <end position="304"/>
    </location>
</feature>
<dbReference type="CDD" id="cd01097">
    <property type="entry name" value="Tetrahydromethanopterin_reductase"/>
    <property type="match status" value="1"/>
</dbReference>
<dbReference type="OrthoDB" id="3284378at2"/>
<dbReference type="PANTHER" id="PTHR43244:SF2">
    <property type="entry name" value="CONSERVED HYPOTHETICAL ALANINE AND PROLINE-RICH PROTEIN"/>
    <property type="match status" value="1"/>
</dbReference>
<dbReference type="AlphaFoldDB" id="A0A5B8C2M9"/>
<dbReference type="InterPro" id="IPR011251">
    <property type="entry name" value="Luciferase-like_dom"/>
</dbReference>
<dbReference type="GO" id="GO:0016705">
    <property type="term" value="F:oxidoreductase activity, acting on paired donors, with incorporation or reduction of molecular oxygen"/>
    <property type="evidence" value="ECO:0007669"/>
    <property type="project" value="InterPro"/>
</dbReference>
<dbReference type="InterPro" id="IPR050564">
    <property type="entry name" value="F420-G6PD/mer"/>
</dbReference>
<sequence length="343" mass="37394">MKVDTAIPGSESADPRTAVEAAEREGYDAVWMTEIRHDPLLQVALAATATSSVHLGTSIALAFARNPMSLAVAANDLQTITKGRFLFGVGSQIRAHITHRFAMPWSHPAPRMREYLAAMHAIWDAFEHGTRLSFRGDFYSHTLLPPFFNPGPNPWGRPPVYLAGVGEKMTEVAGEAADGFFVHAFTTERYLREVTVPALERGFARRGARPEGFEISGMPFVATGRTEEELAAACEGVRAQIAFYGSTPAYRPVLELHGWPGLGEELHTLSVQNRWAEMSGLIDDDVLGAFAVVAEPDDVAAELTSRFGDLFTRASLYAPYDAGTEVHRRIAAELRGATALGRP</sequence>
<name>A0A5B8C2M9_9MICO</name>
<proteinExistence type="predicted"/>
<dbReference type="Pfam" id="PF00296">
    <property type="entry name" value="Bac_luciferase"/>
    <property type="match status" value="1"/>
</dbReference>
<accession>A0A5B8C2M9</accession>
<dbReference type="RefSeq" id="WP_139928512.1">
    <property type="nucleotide sequence ID" value="NZ_CP040915.1"/>
</dbReference>
<dbReference type="SUPFAM" id="SSF51679">
    <property type="entry name" value="Bacterial luciferase-like"/>
    <property type="match status" value="1"/>
</dbReference>
<keyword evidence="2" id="KW-0560">Oxidoreductase</keyword>
<evidence type="ECO:0000313" key="3">
    <source>
        <dbReference type="Proteomes" id="UP000314616"/>
    </source>
</evidence>
<dbReference type="EMBL" id="CP040915">
    <property type="protein sequence ID" value="QDC24804.1"/>
    <property type="molecule type" value="Genomic_DNA"/>
</dbReference>
<evidence type="ECO:0000313" key="2">
    <source>
        <dbReference type="EMBL" id="QDC24804.1"/>
    </source>
</evidence>
<organism evidence="2 3">
    <name type="scientific">Georgenia yuyongxinii</name>
    <dbReference type="NCBI Taxonomy" id="2589797"/>
    <lineage>
        <taxon>Bacteria</taxon>
        <taxon>Bacillati</taxon>
        <taxon>Actinomycetota</taxon>
        <taxon>Actinomycetes</taxon>
        <taxon>Micrococcales</taxon>
        <taxon>Bogoriellaceae</taxon>
        <taxon>Georgenia</taxon>
    </lineage>
</organism>
<dbReference type="Proteomes" id="UP000314616">
    <property type="component" value="Chromosome"/>
</dbReference>
<gene>
    <name evidence="2" type="ORF">FE374_09430</name>
</gene>
<reference evidence="2 3" key="1">
    <citation type="submission" date="2019-05" db="EMBL/GenBank/DDBJ databases">
        <title>Georgenia *** sp. nov., and Georgenia *** sp. nov., isolated from the intestinal contents of plateau pika (Ochotona curzoniae) in the Qinghai-Tibet plateau of China.</title>
        <authorList>
            <person name="Tian Z."/>
        </authorList>
    </citation>
    <scope>NUCLEOTIDE SEQUENCE [LARGE SCALE GENOMIC DNA]</scope>
    <source>
        <strain evidence="2 3">Z443</strain>
    </source>
</reference>
<evidence type="ECO:0000259" key="1">
    <source>
        <dbReference type="Pfam" id="PF00296"/>
    </source>
</evidence>
<dbReference type="NCBIfam" id="TIGR03617">
    <property type="entry name" value="F420_MSMEG_2256"/>
    <property type="match status" value="1"/>
</dbReference>
<dbReference type="KEGG" id="gyu:FE374_09430"/>